<feature type="compositionally biased region" description="Basic and acidic residues" evidence="1">
    <location>
        <begin position="391"/>
        <end position="406"/>
    </location>
</feature>
<evidence type="ECO:0000256" key="1">
    <source>
        <dbReference type="SAM" id="MobiDB-lite"/>
    </source>
</evidence>
<name>A0A8T3AXF5_DENNO</name>
<proteinExistence type="predicted"/>
<organism evidence="2 3">
    <name type="scientific">Dendrobium nobile</name>
    <name type="common">Orchid</name>
    <dbReference type="NCBI Taxonomy" id="94219"/>
    <lineage>
        <taxon>Eukaryota</taxon>
        <taxon>Viridiplantae</taxon>
        <taxon>Streptophyta</taxon>
        <taxon>Embryophyta</taxon>
        <taxon>Tracheophyta</taxon>
        <taxon>Spermatophyta</taxon>
        <taxon>Magnoliopsida</taxon>
        <taxon>Liliopsida</taxon>
        <taxon>Asparagales</taxon>
        <taxon>Orchidaceae</taxon>
        <taxon>Epidendroideae</taxon>
        <taxon>Malaxideae</taxon>
        <taxon>Dendrobiinae</taxon>
        <taxon>Dendrobium</taxon>
    </lineage>
</organism>
<protein>
    <submittedName>
        <fullName evidence="2">Uncharacterized protein</fullName>
    </submittedName>
</protein>
<feature type="region of interest" description="Disordered" evidence="1">
    <location>
        <begin position="390"/>
        <end position="419"/>
    </location>
</feature>
<gene>
    <name evidence="2" type="ORF">KFK09_019710</name>
</gene>
<dbReference type="EMBL" id="JAGYWB010000014">
    <property type="protein sequence ID" value="KAI0498815.1"/>
    <property type="molecule type" value="Genomic_DNA"/>
</dbReference>
<sequence>MLQSLSSSSYFEHPTDQNTSICFVDIGKGAPDSIHKDVKNGLKAEHVAGTLDVEAYMNVSSLNVGSSEDNEHSQSSATFSHVEVHGAVEVEPCNTRQKSSVFENAIATYNMAMKNRFYYMETSNDFKSVTPKSYSLDTAVAGNDGNSPSEIKSPSIRDVSSTDCAMLGQSNNPNNLVKRNCGSQSTNPLISSFTESEFECSSSSSVCLTCSDVNIEEESYLVTDCYIQENDAHKANFKTDLNKASINSLVPVVQEDVDIAAHSQSLEEEKFGNNASYRSFQGQFMSSGLNSGVEVGSNVQNDKQVYASYQSCQTHAQVEGNFSKEPCERYNFHMPKSEGKNRMSKCALELIENHGSSSNYTQYKDHGCICGSMVDGSSISGLQRMVSTIPERQKSPEKEDSVEHTDGIFSADDSDRSDELKMHQSFHDASDIVILVSNYESKIPTSKKGPEMTVVDKKSSVNPENCQYDDGKMRDFGHQMKKLNSFCSKDFEVLDVRETEGESFQTVHIPPSSTSDCREPKEVASDGSIEVEKHVVSYIHNIRAQPNNVPQTKLDHSMFQKDIKPHECGKSKSREGRTVGKTGNQVLKSVAGVMTMVGAFVLLLHVRQKNDKEETNETWMPFQIQKPNREFFTTRKIKIGKFDSLYPAEKLKF</sequence>
<keyword evidence="3" id="KW-1185">Reference proteome</keyword>
<comment type="caution">
    <text evidence="2">The sequence shown here is derived from an EMBL/GenBank/DDBJ whole genome shotgun (WGS) entry which is preliminary data.</text>
</comment>
<dbReference type="AlphaFoldDB" id="A0A8T3AXF5"/>
<dbReference type="OrthoDB" id="21595at2759"/>
<dbReference type="Proteomes" id="UP000829196">
    <property type="component" value="Unassembled WGS sequence"/>
</dbReference>
<reference evidence="2" key="1">
    <citation type="journal article" date="2022" name="Front. Genet.">
        <title>Chromosome-Scale Assembly of the Dendrobium nobile Genome Provides Insights Into the Molecular Mechanism of the Biosynthesis of the Medicinal Active Ingredient of Dendrobium.</title>
        <authorList>
            <person name="Xu Q."/>
            <person name="Niu S.-C."/>
            <person name="Li K.-L."/>
            <person name="Zheng P.-J."/>
            <person name="Zhang X.-J."/>
            <person name="Jia Y."/>
            <person name="Liu Y."/>
            <person name="Niu Y.-X."/>
            <person name="Yu L.-H."/>
            <person name="Chen D.-F."/>
            <person name="Zhang G.-Q."/>
        </authorList>
    </citation>
    <scope>NUCLEOTIDE SEQUENCE</scope>
    <source>
        <tissue evidence="2">Leaf</tissue>
    </source>
</reference>
<evidence type="ECO:0000313" key="2">
    <source>
        <dbReference type="EMBL" id="KAI0498815.1"/>
    </source>
</evidence>
<accession>A0A8T3AXF5</accession>
<evidence type="ECO:0000313" key="3">
    <source>
        <dbReference type="Proteomes" id="UP000829196"/>
    </source>
</evidence>